<evidence type="ECO:0000256" key="2">
    <source>
        <dbReference type="SAM" id="MobiDB-lite"/>
    </source>
</evidence>
<evidence type="ECO:0000313" key="3">
    <source>
        <dbReference type="EMBL" id="CCE66756.1"/>
    </source>
</evidence>
<dbReference type="PATRIC" id="fig|1116213.3.peg.252"/>
<sequence length="117" mass="13982">MEDNQNEKITIKLQVSKDLYERLQRQLELLKANNIMPLQEANTVEDLIMFLLEHCTIGDENIKKIEERMQTVLETLKDEGVDILDLFNTFHRKFHETKEPEEREEKKKLTLPEKKKS</sequence>
<dbReference type="HOGENOM" id="CLU_161980_0_0_14"/>
<evidence type="ECO:0000256" key="1">
    <source>
        <dbReference type="SAM" id="Coils"/>
    </source>
</evidence>
<accession>G8C358</accession>
<gene>
    <name evidence="3" type="ORF">MHM_02380</name>
</gene>
<feature type="coiled-coil region" evidence="1">
    <location>
        <begin position="6"/>
        <end position="33"/>
    </location>
</feature>
<organism evidence="3">
    <name type="scientific">Candidatus Mycoplasma haematominutum 'Birmingham 1'</name>
    <dbReference type="NCBI Taxonomy" id="1116213"/>
    <lineage>
        <taxon>Bacteria</taxon>
        <taxon>Bacillati</taxon>
        <taxon>Mycoplasmatota</taxon>
        <taxon>Mollicutes</taxon>
        <taxon>Mycoplasmataceae</taxon>
        <taxon>Mycoplasma</taxon>
    </lineage>
</organism>
<dbReference type="OrthoDB" id="399260at2"/>
<reference evidence="3" key="1">
    <citation type="submission" date="2011-11" db="EMBL/GenBank/DDBJ databases">
        <title>Complete genome sequence of Candidatus Mycoplasma haemominutum.</title>
        <authorList>
            <person name="Barker E.N."/>
            <person name="Darby A.C."/>
            <person name="Helps C.R."/>
            <person name="Peters I.R."/>
            <person name="Hughes M.A."/>
            <person name="Radford A.D."/>
            <person name="Novacco M."/>
            <person name="Boretti F."/>
            <person name="Hofmann-Lehmann R."/>
            <person name="Tasker S."/>
        </authorList>
    </citation>
    <scope>NUCLEOTIDE SEQUENCE</scope>
    <source>
        <strain evidence="3">Birmingham 1</strain>
    </source>
</reference>
<protein>
    <submittedName>
        <fullName evidence="3">Uncharacterized protein</fullName>
    </submittedName>
</protein>
<reference evidence="3" key="2">
    <citation type="submission" date="2011-11" db="EMBL/GenBank/DDBJ databases">
        <authorList>
            <person name="Barker E."/>
        </authorList>
    </citation>
    <scope>NUCLEOTIDE SEQUENCE</scope>
    <source>
        <strain evidence="3">Birmingham 1</strain>
    </source>
</reference>
<dbReference type="EMBL" id="HE613254">
    <property type="protein sequence ID" value="CCE66756.1"/>
    <property type="molecule type" value="Genomic_DNA"/>
</dbReference>
<dbReference type="AlphaFoldDB" id="G8C358"/>
<feature type="region of interest" description="Disordered" evidence="2">
    <location>
        <begin position="96"/>
        <end position="117"/>
    </location>
</feature>
<dbReference type="KEGG" id="mhb:MHM_02380"/>
<name>G8C358_9MOLU</name>
<proteinExistence type="predicted"/>
<keyword evidence="1" id="KW-0175">Coiled coil</keyword>
<dbReference type="RefSeq" id="WP_015511621.1">
    <property type="nucleotide sequence ID" value="NC_021007.1"/>
</dbReference>